<dbReference type="InterPro" id="IPR050816">
    <property type="entry name" value="Flavin-dep_Halogenase_NPB"/>
</dbReference>
<dbReference type="InterPro" id="IPR033856">
    <property type="entry name" value="Trp_halogen"/>
</dbReference>
<dbReference type="AlphaFoldDB" id="A0A166V4N0"/>
<dbReference type="Proteomes" id="UP000076643">
    <property type="component" value="Unassembled WGS sequence"/>
</dbReference>
<dbReference type="PANTHER" id="PTHR43747">
    <property type="entry name" value="FAD-BINDING PROTEIN"/>
    <property type="match status" value="1"/>
</dbReference>
<dbReference type="SUPFAM" id="SSF51905">
    <property type="entry name" value="FAD/NAD(P)-binding domain"/>
    <property type="match status" value="1"/>
</dbReference>
<feature type="active site" evidence="1">
    <location>
        <position position="78"/>
    </location>
</feature>
<keyword evidence="2" id="KW-0547">Nucleotide-binding</keyword>
<feature type="binding site" evidence="2">
    <location>
        <position position="347"/>
    </location>
    <ligand>
        <name>FAD</name>
        <dbReference type="ChEBI" id="CHEBI:57692"/>
    </ligand>
</feature>
<gene>
    <name evidence="3" type="ORF">N475_04445</name>
</gene>
<feature type="binding site" evidence="2">
    <location>
        <position position="78"/>
    </location>
    <ligand>
        <name>7-chloro-L-tryptophan</name>
        <dbReference type="ChEBI" id="CHEBI:58713"/>
    </ligand>
</feature>
<dbReference type="EMBL" id="AUYB01000136">
    <property type="protein sequence ID" value="KZN31710.1"/>
    <property type="molecule type" value="Genomic_DNA"/>
</dbReference>
<organism evidence="3 4">
    <name type="scientific">Pseudoalteromonas luteoviolacea DSM 6061</name>
    <dbReference type="NCBI Taxonomy" id="1365250"/>
    <lineage>
        <taxon>Bacteria</taxon>
        <taxon>Pseudomonadati</taxon>
        <taxon>Pseudomonadota</taxon>
        <taxon>Gammaproteobacteria</taxon>
        <taxon>Alteromonadales</taxon>
        <taxon>Pseudoalteromonadaceae</taxon>
        <taxon>Pseudoalteromonas</taxon>
    </lineage>
</organism>
<evidence type="ECO:0008006" key="5">
    <source>
        <dbReference type="Google" id="ProtNLM"/>
    </source>
</evidence>
<sequence length="507" mass="57591">MLVNDYVVVGGGTAGWLSACLLASATSEHAAKTVTLIESPDIPIIGVGEGTVPSIRDTLKRIGISESDLFNHCDGSFKQSIKFVNWMDKKKHGENNFYHHLFDYPFPFGDNLCQYWHNQSTSSFAEIVSIQQYLAESMKAPKGICDPEFAGVSDYAYHFDAHKFAQLLKRHAIEKLGVTYVSDTVVDVTHSHDGSIDQLVLKEQGSMGFDFYIDCSGFSSYLLGGKLDVPFVDKQDVIFSNKALTVQVPELEASIPPYTISTAHQAGWIWDIALSNRRGVGFVYCDAYLDKDTAFHKLQTYVGRDLNDFNVRDLDMKIGFRERAWEKNCIAIGLSQGFVEPLEATAILLSDFSANLFCNKLPETTADIAVLSKRFNQRVSYAWQSVIDFVKLHYCISDRQDSEFWQDNRASNSIPDSLKERLELWSQTYPTKDDFFSKFEVFDIENYLYVLCGMNFDFNRYGLTEKKTKEFAAQHQQVFATAEQYKRQLLEQRALLEKVKVNNFSKS</sequence>
<comment type="caution">
    <text evidence="3">The sequence shown here is derived from an EMBL/GenBank/DDBJ whole genome shotgun (WGS) entry which is preliminary data.</text>
</comment>
<name>A0A166V4N0_9GAMM</name>
<accession>A0A166V4N0</accession>
<dbReference type="InterPro" id="IPR006905">
    <property type="entry name" value="Flavin_halogenase"/>
</dbReference>
<dbReference type="PANTHER" id="PTHR43747:SF4">
    <property type="entry name" value="FLAVIN-DEPENDENT TRYPTOPHAN HALOGENASE"/>
    <property type="match status" value="1"/>
</dbReference>
<keyword evidence="4" id="KW-1185">Reference proteome</keyword>
<evidence type="ECO:0000313" key="3">
    <source>
        <dbReference type="EMBL" id="KZN31710.1"/>
    </source>
</evidence>
<dbReference type="Gene3D" id="3.50.50.60">
    <property type="entry name" value="FAD/NAD(P)-binding domain"/>
    <property type="match status" value="1"/>
</dbReference>
<evidence type="ECO:0000313" key="4">
    <source>
        <dbReference type="Proteomes" id="UP000076643"/>
    </source>
</evidence>
<feature type="binding site" evidence="2">
    <location>
        <position position="334"/>
    </location>
    <ligand>
        <name>FAD</name>
        <dbReference type="ChEBI" id="CHEBI:57692"/>
    </ligand>
</feature>
<keyword evidence="2" id="KW-0285">Flavoprotein</keyword>
<dbReference type="GO" id="GO:0000166">
    <property type="term" value="F:nucleotide binding"/>
    <property type="evidence" value="ECO:0007669"/>
    <property type="project" value="UniProtKB-KW"/>
</dbReference>
<feature type="binding site" evidence="2">
    <location>
        <begin position="11"/>
        <end position="14"/>
    </location>
    <ligand>
        <name>FAD</name>
        <dbReference type="ChEBI" id="CHEBI:57692"/>
    </ligand>
</feature>
<reference evidence="3 4" key="1">
    <citation type="submission" date="2013-07" db="EMBL/GenBank/DDBJ databases">
        <title>Comparative Genomic and Metabolomic Analysis of Twelve Strains of Pseudoalteromonas luteoviolacea.</title>
        <authorList>
            <person name="Vynne N.G."/>
            <person name="Mansson M."/>
            <person name="Gram L."/>
        </authorList>
    </citation>
    <scope>NUCLEOTIDE SEQUENCE [LARGE SCALE GENOMIC DNA]</scope>
    <source>
        <strain evidence="3 4">DSM 6061</strain>
    </source>
</reference>
<evidence type="ECO:0000256" key="2">
    <source>
        <dbReference type="PIRSR" id="PIRSR011396-2"/>
    </source>
</evidence>
<protein>
    <recommendedName>
        <fullName evidence="5">Tryptophan halogenase</fullName>
    </recommendedName>
</protein>
<feature type="binding site" evidence="2">
    <location>
        <position position="185"/>
    </location>
    <ligand>
        <name>FAD</name>
        <dbReference type="ChEBI" id="CHEBI:57692"/>
    </ligand>
</feature>
<proteinExistence type="predicted"/>
<feature type="binding site" evidence="2">
    <location>
        <position position="343"/>
    </location>
    <ligand>
        <name>L-tryptophan</name>
        <dbReference type="ChEBI" id="CHEBI:57912"/>
    </ligand>
</feature>
<dbReference type="InterPro" id="IPR036188">
    <property type="entry name" value="FAD/NAD-bd_sf"/>
</dbReference>
<evidence type="ECO:0000256" key="1">
    <source>
        <dbReference type="PIRSR" id="PIRSR011396-1"/>
    </source>
</evidence>
<dbReference type="RefSeq" id="WP_063365922.1">
    <property type="nucleotide sequence ID" value="NZ_AQHB01000047.1"/>
</dbReference>
<dbReference type="GO" id="GO:0004497">
    <property type="term" value="F:monooxygenase activity"/>
    <property type="evidence" value="ECO:0007669"/>
    <property type="project" value="InterPro"/>
</dbReference>
<dbReference type="Pfam" id="PF04820">
    <property type="entry name" value="Trp_halogenase"/>
    <property type="match status" value="1"/>
</dbReference>
<dbReference type="PATRIC" id="fig|1365250.3.peg.4452"/>
<keyword evidence="2" id="KW-0274">FAD</keyword>
<dbReference type="PIRSF" id="PIRSF011396">
    <property type="entry name" value="Trp_halogenase"/>
    <property type="match status" value="1"/>
</dbReference>